<feature type="region of interest" description="Disordered" evidence="1">
    <location>
        <begin position="1"/>
        <end position="40"/>
    </location>
</feature>
<sequence>MAAALRRCRRSGRRSGSSTCSNNSTWDAQAARPWSVPTTVPTADRERRDMAVMRLFVFLLTWRLA</sequence>
<accession>A0A1W7CWV4</accession>
<dbReference type="AlphaFoldDB" id="A0A1W7CWV4"/>
<organism evidence="2 3">
    <name type="scientific">Streptomyces marincola</name>
    <dbReference type="NCBI Taxonomy" id="2878388"/>
    <lineage>
        <taxon>Bacteria</taxon>
        <taxon>Bacillati</taxon>
        <taxon>Actinomycetota</taxon>
        <taxon>Actinomycetes</taxon>
        <taxon>Kitasatosporales</taxon>
        <taxon>Streptomycetaceae</taxon>
        <taxon>Streptomyces</taxon>
    </lineage>
</organism>
<name>A0A1W7CWV4_9ACTN</name>
<dbReference type="KEGG" id="smao:CAG99_10050"/>
<gene>
    <name evidence="2" type="ORF">CAG99_10050</name>
</gene>
<dbReference type="EMBL" id="CP021121">
    <property type="protein sequence ID" value="ARQ69159.1"/>
    <property type="molecule type" value="Genomic_DNA"/>
</dbReference>
<feature type="compositionally biased region" description="Basic residues" evidence="1">
    <location>
        <begin position="1"/>
        <end position="13"/>
    </location>
</feature>
<proteinExistence type="predicted"/>
<keyword evidence="3" id="KW-1185">Reference proteome</keyword>
<evidence type="ECO:0000256" key="1">
    <source>
        <dbReference type="SAM" id="MobiDB-lite"/>
    </source>
</evidence>
<evidence type="ECO:0000313" key="3">
    <source>
        <dbReference type="Proteomes" id="UP000194218"/>
    </source>
</evidence>
<reference evidence="2 3" key="1">
    <citation type="submission" date="2017-05" db="EMBL/GenBank/DDBJ databases">
        <title>Complete genome sequence of Streptomyces sp. SCSIO 03032 revealed the diverse biosynthetic pathways for its bioactive secondary metabolites.</title>
        <authorList>
            <person name="Ma L."/>
            <person name="Zhu Y."/>
            <person name="Zhang W."/>
            <person name="Zhang G."/>
            <person name="Tian X."/>
            <person name="Zhang S."/>
            <person name="Zhang C."/>
        </authorList>
    </citation>
    <scope>NUCLEOTIDE SEQUENCE [LARGE SCALE GENOMIC DNA]</scope>
    <source>
        <strain evidence="2 3">SCSIO 03032</strain>
    </source>
</reference>
<protein>
    <submittedName>
        <fullName evidence="2">Uncharacterized protein</fullName>
    </submittedName>
</protein>
<feature type="compositionally biased region" description="Low complexity" evidence="1">
    <location>
        <begin position="14"/>
        <end position="25"/>
    </location>
</feature>
<dbReference type="Proteomes" id="UP000194218">
    <property type="component" value="Chromosome"/>
</dbReference>
<evidence type="ECO:0000313" key="2">
    <source>
        <dbReference type="EMBL" id="ARQ69159.1"/>
    </source>
</evidence>